<name>A0ABU6JXL2_9GAMM</name>
<dbReference type="SUPFAM" id="SSF116734">
    <property type="entry name" value="DNA methylase specificity domain"/>
    <property type="match status" value="2"/>
</dbReference>
<reference evidence="5 6" key="1">
    <citation type="journal article" date="2017" name="Int. J. Syst. Evol. Microbiol.">
        <title>Brenneria populi subsp. brevivirga subsp. nov. isolated from symptomatic bark of Populus x euramericana canker, and description of Brenneria populi subsp. populi subsp. nov.</title>
        <authorList>
            <person name="Zheng M.H."/>
            <person name="Piao C.G."/>
            <person name="Xue H."/>
            <person name="Guo M.W."/>
            <person name="Li Y."/>
        </authorList>
    </citation>
    <scope>NUCLEOTIDE SEQUENCE [LARGE SCALE GENOMIC DNA]</scope>
    <source>
        <strain evidence="5 6">D9-5</strain>
    </source>
</reference>
<keyword evidence="5" id="KW-0255">Endonuclease</keyword>
<dbReference type="RefSeq" id="WP_327619947.1">
    <property type="nucleotide sequence ID" value="NZ_JAYWTM010000051.1"/>
</dbReference>
<feature type="non-terminal residue" evidence="5">
    <location>
        <position position="377"/>
    </location>
</feature>
<evidence type="ECO:0000256" key="3">
    <source>
        <dbReference type="ARBA" id="ARBA00023125"/>
    </source>
</evidence>
<keyword evidence="3" id="KW-0238">DNA-binding</keyword>
<evidence type="ECO:0000313" key="5">
    <source>
        <dbReference type="EMBL" id="MEC5345290.1"/>
    </source>
</evidence>
<proteinExistence type="inferred from homology"/>
<dbReference type="EC" id="3.1.21.-" evidence="5"/>
<gene>
    <name evidence="5" type="ORF">VSX58_22140</name>
</gene>
<protein>
    <submittedName>
        <fullName evidence="5">Restriction endonuclease subunit S</fullName>
        <ecNumber evidence="5">3.1.21.-</ecNumber>
    </submittedName>
</protein>
<dbReference type="GO" id="GO:0004519">
    <property type="term" value="F:endonuclease activity"/>
    <property type="evidence" value="ECO:0007669"/>
    <property type="project" value="UniProtKB-KW"/>
</dbReference>
<comment type="caution">
    <text evidence="5">The sequence shown here is derived from an EMBL/GenBank/DDBJ whole genome shotgun (WGS) entry which is preliminary data.</text>
</comment>
<dbReference type="CDD" id="cd17501">
    <property type="entry name" value="RMtype1_S_Vch69ORF1407P_TRD2-CR2_like"/>
    <property type="match status" value="1"/>
</dbReference>
<dbReference type="EMBL" id="JAYWTM010000051">
    <property type="protein sequence ID" value="MEC5345290.1"/>
    <property type="molecule type" value="Genomic_DNA"/>
</dbReference>
<dbReference type="PANTHER" id="PTHR30408:SF13">
    <property type="entry name" value="TYPE I RESTRICTION ENZYME HINDI SPECIFICITY SUBUNIT"/>
    <property type="match status" value="1"/>
</dbReference>
<accession>A0ABU6JXL2</accession>
<dbReference type="InterPro" id="IPR000055">
    <property type="entry name" value="Restrct_endonuc_typeI_TRD"/>
</dbReference>
<keyword evidence="6" id="KW-1185">Reference proteome</keyword>
<dbReference type="Pfam" id="PF01420">
    <property type="entry name" value="Methylase_S"/>
    <property type="match status" value="1"/>
</dbReference>
<dbReference type="PANTHER" id="PTHR30408">
    <property type="entry name" value="TYPE-1 RESTRICTION ENZYME ECOKI SPECIFICITY PROTEIN"/>
    <property type="match status" value="1"/>
</dbReference>
<evidence type="ECO:0000313" key="6">
    <source>
        <dbReference type="Proteomes" id="UP001309705"/>
    </source>
</evidence>
<feature type="domain" description="Type I restriction modification DNA specificity" evidence="4">
    <location>
        <begin position="188"/>
        <end position="327"/>
    </location>
</feature>
<comment type="similarity">
    <text evidence="1">Belongs to the type-I restriction system S methylase family.</text>
</comment>
<keyword evidence="5" id="KW-0540">Nuclease</keyword>
<dbReference type="GO" id="GO:0016787">
    <property type="term" value="F:hydrolase activity"/>
    <property type="evidence" value="ECO:0007669"/>
    <property type="project" value="UniProtKB-KW"/>
</dbReference>
<sequence>MTSKLSDLCDFADGRVVVAGLDLDTYISTENMLSNKEGITRSAGLPSISQTQAYQAKDVLLSNIRPYFRKIWFADRDGGCSNDVLVLRAKEKVYPGFLYYLLSDDSFFDYAMATAKGTKMPRGDKRAIMQYEVPDLPLDIQIGIADTLAVLDGRIAANRAINHHLEQIAQAIFKSWFVDFEPFGGKVPDDWRKGTIRDTCSAIYNGGTPRRNEPLFWNGSIPWLTSGEVRQSIITKPENCISEAGLKSSSAKWVPSFSTVVALYGATAGQVSMVATSLTTNQAICALVPKEHHAFYNYLVMQNSVAQLENKAIGSAQQNISKAIVEKTACLIADPNSITEFEKLVSPLFNKWIKSLFESAQLANLRDVLLPRLMSGE</sequence>
<dbReference type="InterPro" id="IPR052021">
    <property type="entry name" value="Type-I_RS_S_subunit"/>
</dbReference>
<keyword evidence="5" id="KW-0378">Hydrolase</keyword>
<dbReference type="InterPro" id="IPR044946">
    <property type="entry name" value="Restrct_endonuc_typeI_TRD_sf"/>
</dbReference>
<keyword evidence="2" id="KW-0680">Restriction system</keyword>
<evidence type="ECO:0000259" key="4">
    <source>
        <dbReference type="Pfam" id="PF01420"/>
    </source>
</evidence>
<organism evidence="5 6">
    <name type="scientific">Brenneria populi</name>
    <dbReference type="NCBI Taxonomy" id="1505588"/>
    <lineage>
        <taxon>Bacteria</taxon>
        <taxon>Pseudomonadati</taxon>
        <taxon>Pseudomonadota</taxon>
        <taxon>Gammaproteobacteria</taxon>
        <taxon>Enterobacterales</taxon>
        <taxon>Pectobacteriaceae</taxon>
        <taxon>Brenneria</taxon>
    </lineage>
</organism>
<dbReference type="Proteomes" id="UP001309705">
    <property type="component" value="Unassembled WGS sequence"/>
</dbReference>
<dbReference type="Gene3D" id="3.90.220.20">
    <property type="entry name" value="DNA methylase specificity domains"/>
    <property type="match status" value="2"/>
</dbReference>
<evidence type="ECO:0000256" key="2">
    <source>
        <dbReference type="ARBA" id="ARBA00022747"/>
    </source>
</evidence>
<evidence type="ECO:0000256" key="1">
    <source>
        <dbReference type="ARBA" id="ARBA00010923"/>
    </source>
</evidence>